<evidence type="ECO:0000256" key="1">
    <source>
        <dbReference type="ARBA" id="ARBA00022723"/>
    </source>
</evidence>
<accession>A0A833N551</accession>
<dbReference type="PROSITE" id="PS51007">
    <property type="entry name" value="CYTC"/>
    <property type="match status" value="1"/>
</dbReference>
<evidence type="ECO:0000313" key="6">
    <source>
        <dbReference type="Proteomes" id="UP000442694"/>
    </source>
</evidence>
<gene>
    <name evidence="5" type="ORF">GCL57_01860</name>
</gene>
<dbReference type="EMBL" id="WFLN01000004">
    <property type="protein sequence ID" value="KAB8033472.1"/>
    <property type="molecule type" value="Genomic_DNA"/>
</dbReference>
<dbReference type="GO" id="GO:0046872">
    <property type="term" value="F:metal ion binding"/>
    <property type="evidence" value="ECO:0007669"/>
    <property type="project" value="UniProtKB-KW"/>
</dbReference>
<name>A0A833N551_9BACT</name>
<dbReference type="RefSeq" id="WP_152211558.1">
    <property type="nucleotide sequence ID" value="NZ_WFLN01000004.1"/>
</dbReference>
<keyword evidence="6" id="KW-1185">Reference proteome</keyword>
<keyword evidence="2 3" id="KW-0408">Iron</keyword>
<evidence type="ECO:0000256" key="2">
    <source>
        <dbReference type="ARBA" id="ARBA00023004"/>
    </source>
</evidence>
<dbReference type="InterPro" id="IPR009056">
    <property type="entry name" value="Cyt_c-like_dom"/>
</dbReference>
<comment type="caution">
    <text evidence="5">The sequence shown here is derived from an EMBL/GenBank/DDBJ whole genome shotgun (WGS) entry which is preliminary data.</text>
</comment>
<sequence>MRFFYLFIIFFISLAYFSIAASQKSAFLNNNGKLPTAEQYQGPLFNLNHDYPSTPIQSKKNMPWHLSIKNKLINKTNASIYVEALKNYIAKDMKNLLFNYKKWSSHKQNWYNEPWVFSLREPIHGMYVGNENIQKNLFEGTQLNKNFSTYVLTYFDKISAYTLYKIWKKDAQKPFIEKQNTQFSENSIIVKLAFTTADENSWPVMKNALAWPLYISVNATEGLGSNAAPKLTKTYFMQLDIIVKDSKSSPKTNWIFTTLVYDYMAKGNNIWDKMIPLGAQWGNDPEIDSTRYPNAVLNETWLNPNAPKYSKMTLGWGGRLAGPNDGAVNNITFKENGKNIFKKNAQNSSCMSCHGASQWNPKKPEIGLESSIFPSPTNALTMKENNKINYIESLSPASQNWKKWFQNKRGFEAQNTESIAFDYNMVIPFLSLPAFYTVKTGKKHRLYNDSFEVSPP</sequence>
<reference evidence="5 6" key="1">
    <citation type="submission" date="2019-10" db="EMBL/GenBank/DDBJ databases">
        <title>New genus of Silvanigrellaceae.</title>
        <authorList>
            <person name="Pitt A."/>
            <person name="Hahn M.W."/>
        </authorList>
    </citation>
    <scope>NUCLEOTIDE SEQUENCE [LARGE SCALE GENOMIC DNA]</scope>
    <source>
        <strain evidence="5 6">33A1-SZDP</strain>
    </source>
</reference>
<evidence type="ECO:0000256" key="3">
    <source>
        <dbReference type="PROSITE-ProRule" id="PRU00433"/>
    </source>
</evidence>
<protein>
    <recommendedName>
        <fullName evidence="4">Cytochrome c domain-containing protein</fullName>
    </recommendedName>
</protein>
<feature type="domain" description="Cytochrome c" evidence="4">
    <location>
        <begin position="332"/>
        <end position="434"/>
    </location>
</feature>
<dbReference type="AlphaFoldDB" id="A0A833N551"/>
<keyword evidence="3" id="KW-0349">Heme</keyword>
<dbReference type="GO" id="GO:0009055">
    <property type="term" value="F:electron transfer activity"/>
    <property type="evidence" value="ECO:0007669"/>
    <property type="project" value="InterPro"/>
</dbReference>
<evidence type="ECO:0000313" key="5">
    <source>
        <dbReference type="EMBL" id="KAB8033472.1"/>
    </source>
</evidence>
<keyword evidence="1 3" id="KW-0479">Metal-binding</keyword>
<dbReference type="GO" id="GO:0020037">
    <property type="term" value="F:heme binding"/>
    <property type="evidence" value="ECO:0007669"/>
    <property type="project" value="InterPro"/>
</dbReference>
<evidence type="ECO:0000259" key="4">
    <source>
        <dbReference type="PROSITE" id="PS51007"/>
    </source>
</evidence>
<dbReference type="Proteomes" id="UP000442694">
    <property type="component" value="Unassembled WGS sequence"/>
</dbReference>
<organism evidence="5 6">
    <name type="scientific">Fluviispira multicolorata</name>
    <dbReference type="NCBI Taxonomy" id="2654512"/>
    <lineage>
        <taxon>Bacteria</taxon>
        <taxon>Pseudomonadati</taxon>
        <taxon>Bdellovibrionota</taxon>
        <taxon>Oligoflexia</taxon>
        <taxon>Silvanigrellales</taxon>
        <taxon>Silvanigrellaceae</taxon>
        <taxon>Fluviispira</taxon>
    </lineage>
</organism>
<proteinExistence type="predicted"/>